<comment type="caution">
    <text evidence="1">The sequence shown here is derived from an EMBL/GenBank/DDBJ whole genome shotgun (WGS) entry which is preliminary data.</text>
</comment>
<protein>
    <submittedName>
        <fullName evidence="1">Uncharacterized protein</fullName>
    </submittedName>
</protein>
<evidence type="ECO:0000313" key="1">
    <source>
        <dbReference type="EMBL" id="KAA6348565.1"/>
    </source>
</evidence>
<organism evidence="1">
    <name type="scientific">termite gut metagenome</name>
    <dbReference type="NCBI Taxonomy" id="433724"/>
    <lineage>
        <taxon>unclassified sequences</taxon>
        <taxon>metagenomes</taxon>
        <taxon>organismal metagenomes</taxon>
    </lineage>
</organism>
<name>A0A5J4STT8_9ZZZZ</name>
<gene>
    <name evidence="1" type="ORF">EZS27_003975</name>
</gene>
<dbReference type="EMBL" id="SNRY01000065">
    <property type="protein sequence ID" value="KAA6348565.1"/>
    <property type="molecule type" value="Genomic_DNA"/>
</dbReference>
<sequence>MDIERNDVDVNLPSPDALHHFFAPFECCFLPPFQERVKCFHCPRKPFAYAVVLCLFGTIQRNVNIALVQLCHNQRMFRIAIVGMCPVDDVNGFDSPVYASVCATIGNKMKTASVAKRDLIRVMRAHCLFSLSIYEQFPDIRLIGVFGEHDNYVSSFCGGKGQRTRGTVWVFRRPVIFH</sequence>
<accession>A0A5J4STT8</accession>
<proteinExistence type="predicted"/>
<reference evidence="1" key="1">
    <citation type="submission" date="2019-03" db="EMBL/GenBank/DDBJ databases">
        <title>Single cell metagenomics reveals metabolic interactions within the superorganism composed of flagellate Streblomastix strix and complex community of Bacteroidetes bacteria on its surface.</title>
        <authorList>
            <person name="Treitli S.C."/>
            <person name="Kolisko M."/>
            <person name="Husnik F."/>
            <person name="Keeling P."/>
            <person name="Hampl V."/>
        </authorList>
    </citation>
    <scope>NUCLEOTIDE SEQUENCE</scope>
    <source>
        <strain evidence="1">STM</strain>
    </source>
</reference>
<dbReference type="AlphaFoldDB" id="A0A5J4STT8"/>